<feature type="transmembrane region" description="Helical" evidence="9">
    <location>
        <begin position="34"/>
        <end position="52"/>
    </location>
</feature>
<name>A0ABV1GDF5_9FIRM</name>
<dbReference type="CDD" id="cd09160">
    <property type="entry name" value="PLDc_SMU_988_like_2"/>
    <property type="match status" value="1"/>
</dbReference>
<dbReference type="InterPro" id="IPR022924">
    <property type="entry name" value="Cardiolipin_synthase"/>
</dbReference>
<dbReference type="Proteomes" id="UP001477672">
    <property type="component" value="Unassembled WGS sequence"/>
</dbReference>
<evidence type="ECO:0000259" key="10">
    <source>
        <dbReference type="PROSITE" id="PS50035"/>
    </source>
</evidence>
<dbReference type="EMBL" id="JBBMFA010000071">
    <property type="protein sequence ID" value="MEQ2519867.1"/>
    <property type="molecule type" value="Genomic_DNA"/>
</dbReference>
<evidence type="ECO:0000256" key="3">
    <source>
        <dbReference type="ARBA" id="ARBA00022679"/>
    </source>
</evidence>
<evidence type="ECO:0000256" key="1">
    <source>
        <dbReference type="ARBA" id="ARBA00004236"/>
    </source>
</evidence>
<evidence type="ECO:0000256" key="6">
    <source>
        <dbReference type="ARBA" id="ARBA00022989"/>
    </source>
</evidence>
<dbReference type="NCBIfam" id="TIGR04265">
    <property type="entry name" value="bac_cardiolipin"/>
    <property type="match status" value="1"/>
</dbReference>
<keyword evidence="5" id="KW-0677">Repeat</keyword>
<reference evidence="11 12" key="1">
    <citation type="submission" date="2024-03" db="EMBL/GenBank/DDBJ databases">
        <title>Human intestinal bacterial collection.</title>
        <authorList>
            <person name="Pauvert C."/>
            <person name="Hitch T.C.A."/>
            <person name="Clavel T."/>
        </authorList>
    </citation>
    <scope>NUCLEOTIDE SEQUENCE [LARGE SCALE GENOMIC DNA]</scope>
    <source>
        <strain evidence="11 12">CLA-JM-H11</strain>
    </source>
</reference>
<keyword evidence="4 9" id="KW-0812">Transmembrane</keyword>
<protein>
    <recommendedName>
        <fullName evidence="8">Cardiolipin synthase</fullName>
        <ecNumber evidence="8">2.7.8.-</ecNumber>
    </recommendedName>
</protein>
<dbReference type="InterPro" id="IPR001736">
    <property type="entry name" value="PLipase_D/transphosphatidylase"/>
</dbReference>
<evidence type="ECO:0000313" key="11">
    <source>
        <dbReference type="EMBL" id="MEQ2519867.1"/>
    </source>
</evidence>
<sequence length="509" mass="58550">MKFLTSRTFLFMVLILLQLIILVALLLEFSRVGSVLYLLLTILSVLVMLPILEYADINPAYKLMWLLLIIAMPLSGAVFYMLLGSRGIRPKKAAQFADIEHKAAAAVQPDGCASRALKQFDRGLERSVDYLSTYAASPVYQATQSRYFATGEEFFPVFLEELRQARRSVFMEYFIIEEGEMWNQTLEILKEKARQGLDVRVIYDGVGSMFTLPLDYDEQLRAMGIKCYAFNGLHFSWHLTDYKMLNNRDHRKIAVIDGEIGFSGGLNFADEYINRKERFGYWKDTAFMLKGPAVYSLSLTFLRMWDFVAGTETNFRSYLPVNRFEEEEGFVQPYCDSPLDGENISENAYLNVLQQAKDYVYLTTPYLILDNEMVTTLCLAAKSGVDIRIITPGIPDKWYVYYVTQSYYATLLKAGIRIYEYTPGFIHAKMYLSDDKLAIVGSANMDYRSLYLHFENCCAFYGGHMPHDVKRDILRTMAQSHEVTLQEAQSAPLYKWVAQIFLRLFAPLM</sequence>
<dbReference type="SMART" id="SM00155">
    <property type="entry name" value="PLDc"/>
    <property type="match status" value="2"/>
</dbReference>
<evidence type="ECO:0000256" key="4">
    <source>
        <dbReference type="ARBA" id="ARBA00022692"/>
    </source>
</evidence>
<dbReference type="RefSeq" id="WP_349215300.1">
    <property type="nucleotide sequence ID" value="NZ_JBBMFA010000071.1"/>
</dbReference>
<feature type="transmembrane region" description="Helical" evidence="9">
    <location>
        <begin position="64"/>
        <end position="83"/>
    </location>
</feature>
<evidence type="ECO:0000313" key="12">
    <source>
        <dbReference type="Proteomes" id="UP001477672"/>
    </source>
</evidence>
<dbReference type="PROSITE" id="PS50035">
    <property type="entry name" value="PLD"/>
    <property type="match status" value="2"/>
</dbReference>
<dbReference type="Gene3D" id="3.30.870.10">
    <property type="entry name" value="Endonuclease Chain A"/>
    <property type="match status" value="2"/>
</dbReference>
<dbReference type="InterPro" id="IPR025202">
    <property type="entry name" value="PLD-like_dom"/>
</dbReference>
<gene>
    <name evidence="11" type="primary">cls</name>
    <name evidence="11" type="ORF">WMO24_05385</name>
</gene>
<keyword evidence="2" id="KW-1003">Cell membrane</keyword>
<feature type="domain" description="PLD phosphodiesterase" evidence="10">
    <location>
        <begin position="245"/>
        <end position="272"/>
    </location>
</feature>
<comment type="subcellular location">
    <subcellularLocation>
        <location evidence="1">Cell membrane</location>
    </subcellularLocation>
</comment>
<dbReference type="PANTHER" id="PTHR21248:SF22">
    <property type="entry name" value="PHOSPHOLIPASE D"/>
    <property type="match status" value="1"/>
</dbReference>
<evidence type="ECO:0000256" key="2">
    <source>
        <dbReference type="ARBA" id="ARBA00022475"/>
    </source>
</evidence>
<accession>A0ABV1GDF5</accession>
<comment type="caution">
    <text evidence="11">The sequence shown here is derived from an EMBL/GenBank/DDBJ whole genome shotgun (WGS) entry which is preliminary data.</text>
</comment>
<organism evidence="11 12">
    <name type="scientific">Ruthenibacterium intestinale</name>
    <dbReference type="NCBI Taxonomy" id="3133163"/>
    <lineage>
        <taxon>Bacteria</taxon>
        <taxon>Bacillati</taxon>
        <taxon>Bacillota</taxon>
        <taxon>Clostridia</taxon>
        <taxon>Eubacteriales</taxon>
        <taxon>Oscillospiraceae</taxon>
        <taxon>Ruthenibacterium</taxon>
    </lineage>
</organism>
<evidence type="ECO:0000256" key="7">
    <source>
        <dbReference type="ARBA" id="ARBA00023136"/>
    </source>
</evidence>
<dbReference type="CDD" id="cd09154">
    <property type="entry name" value="PLDc_SMU_988_like_1"/>
    <property type="match status" value="1"/>
</dbReference>
<keyword evidence="12" id="KW-1185">Reference proteome</keyword>
<dbReference type="SUPFAM" id="SSF56024">
    <property type="entry name" value="Phospholipase D/nuclease"/>
    <property type="match status" value="2"/>
</dbReference>
<dbReference type="EC" id="2.7.8.-" evidence="8"/>
<proteinExistence type="predicted"/>
<keyword evidence="6 9" id="KW-1133">Transmembrane helix</keyword>
<evidence type="ECO:0000256" key="9">
    <source>
        <dbReference type="SAM" id="Phobius"/>
    </source>
</evidence>
<dbReference type="Pfam" id="PF13091">
    <property type="entry name" value="PLDc_2"/>
    <property type="match status" value="2"/>
</dbReference>
<dbReference type="PANTHER" id="PTHR21248">
    <property type="entry name" value="CARDIOLIPIN SYNTHASE"/>
    <property type="match status" value="1"/>
</dbReference>
<evidence type="ECO:0000256" key="5">
    <source>
        <dbReference type="ARBA" id="ARBA00022737"/>
    </source>
</evidence>
<keyword evidence="7 9" id="KW-0472">Membrane</keyword>
<feature type="domain" description="PLD phosphodiesterase" evidence="10">
    <location>
        <begin position="422"/>
        <end position="449"/>
    </location>
</feature>
<evidence type="ECO:0000256" key="8">
    <source>
        <dbReference type="NCBIfam" id="TIGR04265"/>
    </source>
</evidence>
<feature type="transmembrane region" description="Helical" evidence="9">
    <location>
        <begin position="6"/>
        <end position="27"/>
    </location>
</feature>
<keyword evidence="3" id="KW-0808">Transferase</keyword>